<feature type="transmembrane region" description="Helical" evidence="5">
    <location>
        <begin position="285"/>
        <end position="310"/>
    </location>
</feature>
<name>A0ABY5TUC4_9BACT</name>
<evidence type="ECO:0000256" key="2">
    <source>
        <dbReference type="ARBA" id="ARBA00022692"/>
    </source>
</evidence>
<protein>
    <submittedName>
        <fullName evidence="7">Amino acid permease</fullName>
    </submittedName>
</protein>
<feature type="transmembrane region" description="Helical" evidence="5">
    <location>
        <begin position="99"/>
        <end position="120"/>
    </location>
</feature>
<dbReference type="Proteomes" id="UP001058364">
    <property type="component" value="Chromosome"/>
</dbReference>
<evidence type="ECO:0000313" key="7">
    <source>
        <dbReference type="EMBL" id="UWD34263.1"/>
    </source>
</evidence>
<dbReference type="RefSeq" id="WP_027123351.1">
    <property type="nucleotide sequence ID" value="NZ_CP103423.1"/>
</dbReference>
<feature type="transmembrane region" description="Helical" evidence="5">
    <location>
        <begin position="206"/>
        <end position="229"/>
    </location>
</feature>
<evidence type="ECO:0000256" key="5">
    <source>
        <dbReference type="SAM" id="Phobius"/>
    </source>
</evidence>
<gene>
    <name evidence="7" type="ORF">NX772_00305</name>
</gene>
<feature type="transmembrane region" description="Helical" evidence="5">
    <location>
        <begin position="9"/>
        <end position="30"/>
    </location>
</feature>
<evidence type="ECO:0000313" key="8">
    <source>
        <dbReference type="Proteomes" id="UP001058364"/>
    </source>
</evidence>
<evidence type="ECO:0000256" key="1">
    <source>
        <dbReference type="ARBA" id="ARBA00004141"/>
    </source>
</evidence>
<dbReference type="Gene3D" id="1.20.1740.10">
    <property type="entry name" value="Amino acid/polyamine transporter I"/>
    <property type="match status" value="1"/>
</dbReference>
<feature type="transmembrane region" description="Helical" evidence="5">
    <location>
        <begin position="241"/>
        <end position="265"/>
    </location>
</feature>
<sequence>MSERKIKKIGFFVSLMILVGSVVGIGIFFKNSSIAKATNNNGIAWLLAWIIGGLISIGAALSFAEIGSFNKTRLAGLSSWAYKVNGIKAGYSVSLLYSFFYYGILVSVLGIFGSEIFFFFLSQVANFKLTDIPFWVIVVVGLIVSILFFVLNHISLKVSGYLQTFVTIVKFLPLIVAVVAGIFAIGTHNNGGRNAFEYLEKSPFGFKGIIIALPAVLFSYDAFLVSGSIRNKMKNPSKNLPLVILVGMASIVILYTLIAVSSILHQAGLVWNLLQDSLPKSTSSYIVPIVVFFILISTLGIINGLSVGFIQEIGNSVDLKIYFGSKALVNKFGKFKTELIYTFIFFAFWAILILVPAIYYNSDSVIDGVTNFPTLFFFVVYAYVIGAYALKRKDFKETKKINSILFYGAAIISILGIIVSEVVYLYLIIEDLSNSNFSTSWGLFYSDGKEIYNWVSFFMYSLLLSFCIGIVFANFYLEKLVFKRNILDDMALEIENIK</sequence>
<feature type="transmembrane region" description="Helical" evidence="5">
    <location>
        <begin position="372"/>
        <end position="390"/>
    </location>
</feature>
<feature type="domain" description="Amino acid permease/ SLC12A" evidence="6">
    <location>
        <begin position="15"/>
        <end position="476"/>
    </location>
</feature>
<dbReference type="EMBL" id="CP103423">
    <property type="protein sequence ID" value="UWD34263.1"/>
    <property type="molecule type" value="Genomic_DNA"/>
</dbReference>
<dbReference type="InterPro" id="IPR050598">
    <property type="entry name" value="AminoAcid_Transporter"/>
</dbReference>
<organism evidence="7 8">
    <name type="scientific">Mesomycoplasma molare</name>
    <dbReference type="NCBI Taxonomy" id="171288"/>
    <lineage>
        <taxon>Bacteria</taxon>
        <taxon>Bacillati</taxon>
        <taxon>Mycoplasmatota</taxon>
        <taxon>Mycoplasmoidales</taxon>
        <taxon>Metamycoplasmataceae</taxon>
        <taxon>Mesomycoplasma</taxon>
    </lineage>
</organism>
<keyword evidence="2 5" id="KW-0812">Transmembrane</keyword>
<dbReference type="InterPro" id="IPR004841">
    <property type="entry name" value="AA-permease/SLC12A_dom"/>
</dbReference>
<evidence type="ECO:0000259" key="6">
    <source>
        <dbReference type="Pfam" id="PF00324"/>
    </source>
</evidence>
<feature type="transmembrane region" description="Helical" evidence="5">
    <location>
        <begin position="339"/>
        <end position="360"/>
    </location>
</feature>
<feature type="transmembrane region" description="Helical" evidence="5">
    <location>
        <begin position="164"/>
        <end position="186"/>
    </location>
</feature>
<keyword evidence="4 5" id="KW-0472">Membrane</keyword>
<accession>A0ABY5TUC4</accession>
<feature type="transmembrane region" description="Helical" evidence="5">
    <location>
        <begin position="132"/>
        <end position="152"/>
    </location>
</feature>
<evidence type="ECO:0000256" key="3">
    <source>
        <dbReference type="ARBA" id="ARBA00022989"/>
    </source>
</evidence>
<dbReference type="PANTHER" id="PTHR11785">
    <property type="entry name" value="AMINO ACID TRANSPORTER"/>
    <property type="match status" value="1"/>
</dbReference>
<keyword evidence="3 5" id="KW-1133">Transmembrane helix</keyword>
<feature type="transmembrane region" description="Helical" evidence="5">
    <location>
        <begin position="42"/>
        <end position="64"/>
    </location>
</feature>
<dbReference type="Pfam" id="PF00324">
    <property type="entry name" value="AA_permease"/>
    <property type="match status" value="1"/>
</dbReference>
<feature type="transmembrane region" description="Helical" evidence="5">
    <location>
        <begin position="402"/>
        <end position="429"/>
    </location>
</feature>
<proteinExistence type="predicted"/>
<dbReference type="PIRSF" id="PIRSF006060">
    <property type="entry name" value="AA_transporter"/>
    <property type="match status" value="1"/>
</dbReference>
<dbReference type="PANTHER" id="PTHR11785:SF512">
    <property type="entry name" value="SOBREMESA, ISOFORM B"/>
    <property type="match status" value="1"/>
</dbReference>
<comment type="subcellular location">
    <subcellularLocation>
        <location evidence="1">Membrane</location>
        <topology evidence="1">Multi-pass membrane protein</topology>
    </subcellularLocation>
</comment>
<evidence type="ECO:0000256" key="4">
    <source>
        <dbReference type="ARBA" id="ARBA00023136"/>
    </source>
</evidence>
<reference evidence="7" key="1">
    <citation type="submission" date="2022-08" db="EMBL/GenBank/DDBJ databases">
        <title>Complete genome sequence of Mycoplasma molare type strain H 542.</title>
        <authorList>
            <person name="Spergser J."/>
        </authorList>
    </citation>
    <scope>NUCLEOTIDE SEQUENCE</scope>
    <source>
        <strain evidence="7">H 542</strain>
    </source>
</reference>
<feature type="transmembrane region" description="Helical" evidence="5">
    <location>
        <begin position="451"/>
        <end position="477"/>
    </location>
</feature>
<keyword evidence="8" id="KW-1185">Reference proteome</keyword>